<keyword evidence="2" id="KW-1185">Reference proteome</keyword>
<evidence type="ECO:0000313" key="2">
    <source>
        <dbReference type="Proteomes" id="UP001139289"/>
    </source>
</evidence>
<dbReference type="RefSeq" id="WP_227531232.1">
    <property type="nucleotide sequence ID" value="NZ_JAGTTM010000006.1"/>
</dbReference>
<reference evidence="1" key="1">
    <citation type="submission" date="2021-04" db="EMBL/GenBank/DDBJ databases">
        <title>Microbacterium tenobrionis sp. nov. and Microbacterium allomyrinae sp. nov., isolated from larvae of Tenobrio molitor and Allomyrina dichotoma, respectively.</title>
        <authorList>
            <person name="Lee S.D."/>
        </authorList>
    </citation>
    <scope>NUCLEOTIDE SEQUENCE</scope>
    <source>
        <strain evidence="1">YMB-B2</strain>
    </source>
</reference>
<dbReference type="AlphaFoldDB" id="A0A9X1LR50"/>
<accession>A0A9X1LR50</accession>
<evidence type="ECO:0000313" key="1">
    <source>
        <dbReference type="EMBL" id="MCC2030346.1"/>
    </source>
</evidence>
<gene>
    <name evidence="1" type="ORF">KEC56_12625</name>
</gene>
<name>A0A9X1LR50_9MICO</name>
<organism evidence="1 2">
    <name type="scientific">Microbacterium tenebrionis</name>
    <dbReference type="NCBI Taxonomy" id="2830665"/>
    <lineage>
        <taxon>Bacteria</taxon>
        <taxon>Bacillati</taxon>
        <taxon>Actinomycetota</taxon>
        <taxon>Actinomycetes</taxon>
        <taxon>Micrococcales</taxon>
        <taxon>Microbacteriaceae</taxon>
        <taxon>Microbacterium</taxon>
    </lineage>
</organism>
<protein>
    <submittedName>
        <fullName evidence="1">Uncharacterized protein</fullName>
    </submittedName>
</protein>
<dbReference type="Proteomes" id="UP001139289">
    <property type="component" value="Unassembled WGS sequence"/>
</dbReference>
<dbReference type="EMBL" id="JAGTTM010000006">
    <property type="protein sequence ID" value="MCC2030346.1"/>
    <property type="molecule type" value="Genomic_DNA"/>
</dbReference>
<comment type="caution">
    <text evidence="1">The sequence shown here is derived from an EMBL/GenBank/DDBJ whole genome shotgun (WGS) entry which is preliminary data.</text>
</comment>
<sequence length="168" mass="18323">MGRKSTVQHHPQRARIESMLDDGVSYADIVRSVGGTSIASVGRFALSRKTELAKIADGLPTITDLSARLIEAADDAQDLRRHSRLAGTPVARARAIRAEVDVLTKLIQDLEVTDASYGELAEQVKSLIHALSEFARHEPEHARPLIDRLRADLPDVAAALDRRTGTKS</sequence>
<proteinExistence type="predicted"/>